<reference evidence="2 3" key="1">
    <citation type="submission" date="2024-04" db="EMBL/GenBank/DDBJ databases">
        <title>Tritrichomonas musculus Genome.</title>
        <authorList>
            <person name="Alves-Ferreira E."/>
            <person name="Grigg M."/>
            <person name="Lorenzi H."/>
            <person name="Galac M."/>
        </authorList>
    </citation>
    <scope>NUCLEOTIDE SEQUENCE [LARGE SCALE GENOMIC DNA]</scope>
    <source>
        <strain evidence="2 3">EAF2021</strain>
    </source>
</reference>
<organism evidence="2 3">
    <name type="scientific">Tritrichomonas musculus</name>
    <dbReference type="NCBI Taxonomy" id="1915356"/>
    <lineage>
        <taxon>Eukaryota</taxon>
        <taxon>Metamonada</taxon>
        <taxon>Parabasalia</taxon>
        <taxon>Tritrichomonadida</taxon>
        <taxon>Tritrichomonadidae</taxon>
        <taxon>Tritrichomonas</taxon>
    </lineage>
</organism>
<proteinExistence type="predicted"/>
<feature type="transmembrane region" description="Helical" evidence="1">
    <location>
        <begin position="18"/>
        <end position="39"/>
    </location>
</feature>
<evidence type="ECO:0000256" key="1">
    <source>
        <dbReference type="SAM" id="Phobius"/>
    </source>
</evidence>
<keyword evidence="3" id="KW-1185">Reference proteome</keyword>
<sequence length="183" mass="21652">MACLFEYLNCNGMYSNLFLLKGASLINFAPFITSLYKVLSRNKMFEISRLFGRDILAIFSTLFTFFRNILPSSINDENVYEYGLRIYNSIANADIPENELPIIPIDSKTYDFFLYFKLGKYNYFWKGDVDKFFAHYGFNPTESEIENAYKLYDNFTPKETNTFNDLHTCFIIKYRIDEKRIGR</sequence>
<name>A0ABR2KBD9_9EUKA</name>
<protein>
    <submittedName>
        <fullName evidence="2">Uncharacterized protein</fullName>
    </submittedName>
</protein>
<evidence type="ECO:0000313" key="2">
    <source>
        <dbReference type="EMBL" id="KAK8888427.1"/>
    </source>
</evidence>
<dbReference type="EMBL" id="JAPFFF010000006">
    <property type="protein sequence ID" value="KAK8888427.1"/>
    <property type="molecule type" value="Genomic_DNA"/>
</dbReference>
<keyword evidence="1" id="KW-0472">Membrane</keyword>
<evidence type="ECO:0000313" key="3">
    <source>
        <dbReference type="Proteomes" id="UP001470230"/>
    </source>
</evidence>
<accession>A0ABR2KBD9</accession>
<keyword evidence="1" id="KW-0812">Transmembrane</keyword>
<dbReference type="Proteomes" id="UP001470230">
    <property type="component" value="Unassembled WGS sequence"/>
</dbReference>
<keyword evidence="1" id="KW-1133">Transmembrane helix</keyword>
<gene>
    <name evidence="2" type="ORF">M9Y10_039497</name>
</gene>
<comment type="caution">
    <text evidence="2">The sequence shown here is derived from an EMBL/GenBank/DDBJ whole genome shotgun (WGS) entry which is preliminary data.</text>
</comment>